<dbReference type="EMBL" id="BAABGL010000018">
    <property type="protein sequence ID" value="GAA4393678.1"/>
    <property type="molecule type" value="Genomic_DNA"/>
</dbReference>
<proteinExistence type="predicted"/>
<evidence type="ECO:0000259" key="1">
    <source>
        <dbReference type="Pfam" id="PF03976"/>
    </source>
</evidence>
<accession>A0ABP8JNS2</accession>
<feature type="domain" description="Polyphosphate kinase-2-related" evidence="1">
    <location>
        <begin position="62"/>
        <end position="274"/>
    </location>
</feature>
<dbReference type="InterPro" id="IPR022300">
    <property type="entry name" value="PPK2-rel_1"/>
</dbReference>
<sequence length="302" mass="33532">MKIRPAEVPPLAANVPQAAPSEVADLLRFAPGNSFAAVDPEATPGFSGSKADGKVAQSLDNAVLSDLQERLFANAAVNGLQHSVLLIIQGRDSAGKGGLVKHVVSALSPHGVEVAAFGVPTAEEAAHYFLWRVYRRLPRWGNIGVFDRSHYEDILAVRMHGLAPQKVWAERYDVINEFEEGLHESGIRVVKVMLTISPEEQEERLRDRLVRADKQWKHSASDISDRAAWGDYTTAFQDVLDRTSRVGAPWFVVPANRKWYSRWAVTRILINELQQLGLEWPQGDFDPAAELARLEASRPKKS</sequence>
<dbReference type="PANTHER" id="PTHR34383:SF3">
    <property type="entry name" value="POLYPHOSPHATE:AMP PHOSPHOTRANSFERASE"/>
    <property type="match status" value="1"/>
</dbReference>
<dbReference type="Proteomes" id="UP001500642">
    <property type="component" value="Unassembled WGS sequence"/>
</dbReference>
<dbReference type="Gene3D" id="3.40.50.300">
    <property type="entry name" value="P-loop containing nucleotide triphosphate hydrolases"/>
    <property type="match status" value="1"/>
</dbReference>
<comment type="caution">
    <text evidence="2">The sequence shown here is derived from an EMBL/GenBank/DDBJ whole genome shotgun (WGS) entry which is preliminary data.</text>
</comment>
<dbReference type="Pfam" id="PF03976">
    <property type="entry name" value="PPK2"/>
    <property type="match status" value="1"/>
</dbReference>
<dbReference type="InterPro" id="IPR022488">
    <property type="entry name" value="PPK2-related"/>
</dbReference>
<keyword evidence="3" id="KW-1185">Reference proteome</keyword>
<dbReference type="PANTHER" id="PTHR34383">
    <property type="entry name" value="POLYPHOSPHATE:AMP PHOSPHOTRANSFERASE-RELATED"/>
    <property type="match status" value="1"/>
</dbReference>
<dbReference type="SUPFAM" id="SSF52540">
    <property type="entry name" value="P-loop containing nucleoside triphosphate hydrolases"/>
    <property type="match status" value="1"/>
</dbReference>
<dbReference type="GO" id="GO:0016301">
    <property type="term" value="F:kinase activity"/>
    <property type="evidence" value="ECO:0007669"/>
    <property type="project" value="UniProtKB-KW"/>
</dbReference>
<dbReference type="RefSeq" id="WP_345032225.1">
    <property type="nucleotide sequence ID" value="NZ_BAABGL010000018.1"/>
</dbReference>
<name>A0ABP8JNS2_9MICO</name>
<protein>
    <submittedName>
        <fullName evidence="2">Polyphosphate kinase 2 family protein</fullName>
    </submittedName>
</protein>
<gene>
    <name evidence="2" type="ORF">GCM10023167_22920</name>
</gene>
<evidence type="ECO:0000313" key="3">
    <source>
        <dbReference type="Proteomes" id="UP001500642"/>
    </source>
</evidence>
<dbReference type="InterPro" id="IPR027417">
    <property type="entry name" value="P-loop_NTPase"/>
</dbReference>
<keyword evidence="2" id="KW-0418">Kinase</keyword>
<reference evidence="3" key="1">
    <citation type="journal article" date="2019" name="Int. J. Syst. Evol. Microbiol.">
        <title>The Global Catalogue of Microorganisms (GCM) 10K type strain sequencing project: providing services to taxonomists for standard genome sequencing and annotation.</title>
        <authorList>
            <consortium name="The Broad Institute Genomics Platform"/>
            <consortium name="The Broad Institute Genome Sequencing Center for Infectious Disease"/>
            <person name="Wu L."/>
            <person name="Ma J."/>
        </authorList>
    </citation>
    <scope>NUCLEOTIDE SEQUENCE [LARGE SCALE GENOMIC DNA]</scope>
    <source>
        <strain evidence="3">JCM 17808</strain>
    </source>
</reference>
<dbReference type="NCBIfam" id="TIGR03709">
    <property type="entry name" value="PPK2_rel_1"/>
    <property type="match status" value="1"/>
</dbReference>
<keyword evidence="2" id="KW-0808">Transferase</keyword>
<organism evidence="2 3">
    <name type="scientific">Brevibacterium pityocampae</name>
    <dbReference type="NCBI Taxonomy" id="506594"/>
    <lineage>
        <taxon>Bacteria</taxon>
        <taxon>Bacillati</taxon>
        <taxon>Actinomycetota</taxon>
        <taxon>Actinomycetes</taxon>
        <taxon>Micrococcales</taxon>
        <taxon>Brevibacteriaceae</taxon>
        <taxon>Brevibacterium</taxon>
    </lineage>
</organism>
<evidence type="ECO:0000313" key="2">
    <source>
        <dbReference type="EMBL" id="GAA4393678.1"/>
    </source>
</evidence>